<protein>
    <submittedName>
        <fullName evidence="2">N-acetyltransferase</fullName>
    </submittedName>
</protein>
<dbReference type="Proteomes" id="UP000680815">
    <property type="component" value="Unassembled WGS sequence"/>
</dbReference>
<evidence type="ECO:0000313" key="2">
    <source>
        <dbReference type="EMBL" id="MBP0464027.1"/>
    </source>
</evidence>
<name>A0ABS4ARP8_9PROT</name>
<dbReference type="Pfam" id="PF00583">
    <property type="entry name" value="Acetyltransf_1"/>
    <property type="match status" value="1"/>
</dbReference>
<sequence>MPAPTIRPVRDDDIPAIAAIYGHWVAHGLASFEYAPPGAEEMARRRDAVLAAGYPYLVAERDGAVRGYAYASAYRTRPGYRYAVENSVYVAPGEGGAGLGLALLEALVERCAAQGFRLMVAVIGDTANEPSIRLHARAGFAHAGLLPAIGWKHGRWVDSVLMTRPLGPGAASPPAG</sequence>
<keyword evidence="3" id="KW-1185">Reference proteome</keyword>
<gene>
    <name evidence="2" type="ORF">J5Y09_08905</name>
</gene>
<dbReference type="Gene3D" id="3.40.630.30">
    <property type="match status" value="1"/>
</dbReference>
<dbReference type="RefSeq" id="WP_209351405.1">
    <property type="nucleotide sequence ID" value="NZ_JAGIYZ010000007.1"/>
</dbReference>
<accession>A0ABS4ARP8</accession>
<dbReference type="PROSITE" id="PS51186">
    <property type="entry name" value="GNAT"/>
    <property type="match status" value="1"/>
</dbReference>
<proteinExistence type="predicted"/>
<dbReference type="EMBL" id="JAGIYZ010000007">
    <property type="protein sequence ID" value="MBP0464027.1"/>
    <property type="molecule type" value="Genomic_DNA"/>
</dbReference>
<dbReference type="PANTHER" id="PTHR43072">
    <property type="entry name" value="N-ACETYLTRANSFERASE"/>
    <property type="match status" value="1"/>
</dbReference>
<comment type="caution">
    <text evidence="2">The sequence shown here is derived from an EMBL/GenBank/DDBJ whole genome shotgun (WGS) entry which is preliminary data.</text>
</comment>
<dbReference type="SUPFAM" id="SSF55729">
    <property type="entry name" value="Acyl-CoA N-acyltransferases (Nat)"/>
    <property type="match status" value="1"/>
</dbReference>
<evidence type="ECO:0000259" key="1">
    <source>
        <dbReference type="PROSITE" id="PS51186"/>
    </source>
</evidence>
<evidence type="ECO:0000313" key="3">
    <source>
        <dbReference type="Proteomes" id="UP000680815"/>
    </source>
</evidence>
<feature type="domain" description="N-acetyltransferase" evidence="1">
    <location>
        <begin position="4"/>
        <end position="167"/>
    </location>
</feature>
<reference evidence="2 3" key="1">
    <citation type="submission" date="2021-03" db="EMBL/GenBank/DDBJ databases">
        <authorList>
            <person name="So Y."/>
        </authorList>
    </citation>
    <scope>NUCLEOTIDE SEQUENCE [LARGE SCALE GENOMIC DNA]</scope>
    <source>
        <strain evidence="2 3">PWR1</strain>
    </source>
</reference>
<dbReference type="InterPro" id="IPR000182">
    <property type="entry name" value="GNAT_dom"/>
</dbReference>
<dbReference type="PANTHER" id="PTHR43072:SF8">
    <property type="entry name" value="ACYLTRANSFERASE FABY-RELATED"/>
    <property type="match status" value="1"/>
</dbReference>
<organism evidence="2 3">
    <name type="scientific">Roseomonas nitratireducens</name>
    <dbReference type="NCBI Taxonomy" id="2820810"/>
    <lineage>
        <taxon>Bacteria</taxon>
        <taxon>Pseudomonadati</taxon>
        <taxon>Pseudomonadota</taxon>
        <taxon>Alphaproteobacteria</taxon>
        <taxon>Acetobacterales</taxon>
        <taxon>Roseomonadaceae</taxon>
        <taxon>Roseomonas</taxon>
    </lineage>
</organism>
<dbReference type="InterPro" id="IPR016181">
    <property type="entry name" value="Acyl_CoA_acyltransferase"/>
</dbReference>